<name>A0A183BS75_GLOPA</name>
<reference evidence="1" key="1">
    <citation type="submission" date="2013-12" db="EMBL/GenBank/DDBJ databases">
        <authorList>
            <person name="Aslett M."/>
        </authorList>
    </citation>
    <scope>NUCLEOTIDE SEQUENCE [LARGE SCALE GENOMIC DNA]</scope>
    <source>
        <strain evidence="1">Lindley</strain>
    </source>
</reference>
<dbReference type="AlphaFoldDB" id="A0A183BS75"/>
<protein>
    <submittedName>
        <fullName evidence="2">Uncharacterized protein</fullName>
    </submittedName>
</protein>
<reference evidence="2" key="3">
    <citation type="submission" date="2016-06" db="UniProtKB">
        <authorList>
            <consortium name="WormBaseParasite"/>
        </authorList>
    </citation>
    <scope>IDENTIFICATION</scope>
</reference>
<dbReference type="Proteomes" id="UP000050741">
    <property type="component" value="Unassembled WGS sequence"/>
</dbReference>
<dbReference type="WBParaSite" id="GPLIN_000346100">
    <property type="protein sequence ID" value="GPLIN_000346100"/>
    <property type="gene ID" value="GPLIN_000346100"/>
</dbReference>
<keyword evidence="1" id="KW-1185">Reference proteome</keyword>
<organism evidence="1 2">
    <name type="scientific">Globodera pallida</name>
    <name type="common">Potato cyst nematode worm</name>
    <name type="synonym">Heterodera pallida</name>
    <dbReference type="NCBI Taxonomy" id="36090"/>
    <lineage>
        <taxon>Eukaryota</taxon>
        <taxon>Metazoa</taxon>
        <taxon>Ecdysozoa</taxon>
        <taxon>Nematoda</taxon>
        <taxon>Chromadorea</taxon>
        <taxon>Rhabditida</taxon>
        <taxon>Tylenchina</taxon>
        <taxon>Tylenchomorpha</taxon>
        <taxon>Tylenchoidea</taxon>
        <taxon>Heteroderidae</taxon>
        <taxon>Heteroderinae</taxon>
        <taxon>Globodera</taxon>
    </lineage>
</organism>
<proteinExistence type="predicted"/>
<sequence length="1055" mass="123743">MNKGKAKKELEEGMLTKIEEKLSDGHEGINEGLLLLDFFVDLQQDNEQLTAPFQQEKVRLVDICHYRTPKTGDNGLKYCWKVLAKGGKFQRDEKCDRIEAISSGKDGRDEGEQKWLKVFDQEMADMMAWLQLFYTNVLMPNSAPTRRKSVIKFNLFAYIQSIDESHRQNEQIRDDWCQLRKEMAKVIDSLDTKIIDSVFENQMNSWLSILYLFKKEIKSEQYTVLNREWSMVNINENNKKGMIDEMGHDWEKAQKLIRDDLTQMHFANLEKFIETRMDFRQTFQEMSGVQLVHRLNAILGGDDPSKAVKLIRKCRQIEGVTKWFLAVHKPQFEQCFNTFNDNYQDSKAVSLSRSYEQLLLDADLFKNQFEFAHAFYSKPIVVDALLWLFSTLVDDLLMFVDGMFGLESGGYELTQKQNFGLLHTRTIYTLMKRSKRLSNFFCFHAENIAYAKDRLLMLVNSTANLDWLEMKFPEILKIGVINSRHRIFLYQSILSNRSESRIAQRSKARIVVPFLFEELNTRYQFCFDYEDPSKMQINDDVVNPMWDQFWLSIYPEMDTMKGICLAMFMLQFVDGLAESIAASPPDQQIEDCIEQRARLKQFQRYWELVEQKHLDFLLNGILSGSTILKLFPEGEFPDGTRPRLNKLLGTKLFTAFWHQFGDDIIDKQLFVNDIKLMDNYLCRNLGIEKKLRQEWVGMEKRALKENLRWMASDARGNAVMPKWIMKLHAKTLQKLAFGSAEKGNENGNRTPKTGDNGLKYCWKVLAKGGKFQRDEKCDRIEAISSGKDGRDEGEQKWLKVFHQEMADMMAWLQLFYTNVLMSNSAPTRRKTMNSWLSILYLLKKEIKSEQYTVLNREWSMVNINENNKKGMIDEMGHDWEKAQKLIRDDLTQMHYANLEKFIETRMDFRQTFQDSKAVSLSRSYEQLLLDADLFKNQFEFAHAFYSKPIVVDALLWLFSTLVDDLLMFVDGMFGLESGGYELTQKQNFGLLHTRTIYTLMKRSKRLSNFFCFHAENIAYAKDRLLMLVNSTANLDWLEMKFPEILKIVICLQNQV</sequence>
<reference evidence="1" key="2">
    <citation type="submission" date="2014-05" db="EMBL/GenBank/DDBJ databases">
        <title>The genome and life-stage specific transcriptomes of Globodera pallida elucidate key aspects of plant parasitism by a cyst nematode.</title>
        <authorList>
            <person name="Cotton J.A."/>
            <person name="Lilley C.J."/>
            <person name="Jones L.M."/>
            <person name="Kikuchi T."/>
            <person name="Reid A.J."/>
            <person name="Thorpe P."/>
            <person name="Tsai I.J."/>
            <person name="Beasley H."/>
            <person name="Blok V."/>
            <person name="Cock P.J.A."/>
            <person name="Van den Akker S.E."/>
            <person name="Holroyd N."/>
            <person name="Hunt M."/>
            <person name="Mantelin S."/>
            <person name="Naghra H."/>
            <person name="Pain A."/>
            <person name="Palomares-Rius J.E."/>
            <person name="Zarowiecki M."/>
            <person name="Berriman M."/>
            <person name="Jones J.T."/>
            <person name="Urwin P.E."/>
        </authorList>
    </citation>
    <scope>NUCLEOTIDE SEQUENCE [LARGE SCALE GENOMIC DNA]</scope>
    <source>
        <strain evidence="1">Lindley</strain>
    </source>
</reference>
<evidence type="ECO:0000313" key="1">
    <source>
        <dbReference type="Proteomes" id="UP000050741"/>
    </source>
</evidence>
<accession>A0A183BS75</accession>
<evidence type="ECO:0000313" key="2">
    <source>
        <dbReference type="WBParaSite" id="GPLIN_000346100"/>
    </source>
</evidence>